<evidence type="ECO:0000256" key="1">
    <source>
        <dbReference type="SAM" id="Phobius"/>
    </source>
</evidence>
<dbReference type="EMBL" id="JAVDQG010000008">
    <property type="protein sequence ID" value="MDR6227214.1"/>
    <property type="molecule type" value="Genomic_DNA"/>
</dbReference>
<comment type="caution">
    <text evidence="2">The sequence shown here is derived from an EMBL/GenBank/DDBJ whole genome shotgun (WGS) entry which is preliminary data.</text>
</comment>
<evidence type="ECO:0000313" key="3">
    <source>
        <dbReference type="Proteomes" id="UP001185012"/>
    </source>
</evidence>
<proteinExistence type="predicted"/>
<sequence>MMYRKCPPACSSMRMMTRRFQNRPRRIDYAFFHHGLEQELSDWIWKETHDHVFISEWNGGYIVQLVQERETDADEDDWQEAPWVIQHAVPIQLFLLLTTLLFAGLWITSLSR</sequence>
<gene>
    <name evidence="2" type="ORF">JOE21_003229</name>
</gene>
<keyword evidence="1" id="KW-0472">Membrane</keyword>
<feature type="transmembrane region" description="Helical" evidence="1">
    <location>
        <begin position="84"/>
        <end position="107"/>
    </location>
</feature>
<name>A0ABU1ISP1_9BACL</name>
<reference evidence="2 3" key="1">
    <citation type="submission" date="2023-07" db="EMBL/GenBank/DDBJ databases">
        <title>Genomic Encyclopedia of Type Strains, Phase IV (KMG-IV): sequencing the most valuable type-strain genomes for metagenomic binning, comparative biology and taxonomic classification.</title>
        <authorList>
            <person name="Goeker M."/>
        </authorList>
    </citation>
    <scope>NUCLEOTIDE SEQUENCE [LARGE SCALE GENOMIC DNA]</scope>
    <source>
        <strain evidence="2 3">DSM 45903</strain>
    </source>
</reference>
<accession>A0ABU1ISP1</accession>
<protein>
    <submittedName>
        <fullName evidence="2">Uncharacterized protein</fullName>
    </submittedName>
</protein>
<dbReference type="RefSeq" id="WP_309868153.1">
    <property type="nucleotide sequence ID" value="NZ_JAVDQG010000008.1"/>
</dbReference>
<keyword evidence="1" id="KW-1133">Transmembrane helix</keyword>
<dbReference type="Proteomes" id="UP001185012">
    <property type="component" value="Unassembled WGS sequence"/>
</dbReference>
<keyword evidence="3" id="KW-1185">Reference proteome</keyword>
<keyword evidence="1" id="KW-0812">Transmembrane</keyword>
<evidence type="ECO:0000313" key="2">
    <source>
        <dbReference type="EMBL" id="MDR6227214.1"/>
    </source>
</evidence>
<organism evidence="2 3">
    <name type="scientific">Desmospora profundinema</name>
    <dbReference type="NCBI Taxonomy" id="1571184"/>
    <lineage>
        <taxon>Bacteria</taxon>
        <taxon>Bacillati</taxon>
        <taxon>Bacillota</taxon>
        <taxon>Bacilli</taxon>
        <taxon>Bacillales</taxon>
        <taxon>Thermoactinomycetaceae</taxon>
        <taxon>Desmospora</taxon>
    </lineage>
</organism>